<comment type="caution">
    <text evidence="7">The sequence shown here is derived from an EMBL/GenBank/DDBJ whole genome shotgun (WGS) entry which is preliminary data.</text>
</comment>
<dbReference type="Proteomes" id="UP001204376">
    <property type="component" value="Unassembled WGS sequence"/>
</dbReference>
<dbReference type="CDD" id="cd07377">
    <property type="entry name" value="WHTH_GntR"/>
    <property type="match status" value="1"/>
</dbReference>
<dbReference type="PROSITE" id="PS50949">
    <property type="entry name" value="HTH_GNTR"/>
    <property type="match status" value="1"/>
</dbReference>
<keyword evidence="5" id="KW-0804">Transcription</keyword>
<comment type="similarity">
    <text evidence="1">In the C-terminal section; belongs to the class-I pyridoxal-phosphate-dependent aminotransferase family.</text>
</comment>
<proteinExistence type="inferred from homology"/>
<dbReference type="Gene3D" id="1.10.10.10">
    <property type="entry name" value="Winged helix-like DNA-binding domain superfamily/Winged helix DNA-binding domain"/>
    <property type="match status" value="1"/>
</dbReference>
<dbReference type="GO" id="GO:0008483">
    <property type="term" value="F:transaminase activity"/>
    <property type="evidence" value="ECO:0007669"/>
    <property type="project" value="UniProtKB-KW"/>
</dbReference>
<dbReference type="InterPro" id="IPR015421">
    <property type="entry name" value="PyrdxlP-dep_Trfase_major"/>
</dbReference>
<evidence type="ECO:0000256" key="3">
    <source>
        <dbReference type="ARBA" id="ARBA00023015"/>
    </source>
</evidence>
<keyword evidence="7" id="KW-0808">Transferase</keyword>
<sequence>MHFVAGLLNIDKTLQVPVYLQIANGIICHIRQGTLKPASALPSSRTLALSLKVHRNTVVAAYDELYAQSWVDVYPQKGIFIAANLPEVAPRPIADSPQKIAYPEKTFFEVCDNKLSHINLYSPIAGNSIAFNEGFPDTRLAPVELMLREYRRFANYHFTSKYLLYGPEQGSENLRAELARFLGETRGLHVTPEHILITKGAQMAIYLAAQLLLGKNDTVIAADPGYCGANEAFVQTGANLELVPVDEQGINLDAVEEICKKKKVKMLYVIPHHHQPTTVTLCSERRMRLLELAMKYRFAIIEDDYDYDFHYTSSPILPLASADYYGSVIYIGSFCKTIAPGIRIGFMIAPPNLISQANRLRRIIDRQGEHLLEEAMANLLKNGDITRHLKKANKLYHERRDMFCNLLTQQIGEHVNFKIPDGGFAIWMKYLNGIKPKDVAEKAAAMGLAVSAGKDYYYDKAYESQHIRLGFASMNFKEMEQATDLLAKAVKKLV</sequence>
<dbReference type="PANTHER" id="PTHR46577">
    <property type="entry name" value="HTH-TYPE TRANSCRIPTIONAL REGULATORY PROTEIN GABR"/>
    <property type="match status" value="1"/>
</dbReference>
<evidence type="ECO:0000313" key="7">
    <source>
        <dbReference type="EMBL" id="MCQ6961427.1"/>
    </source>
</evidence>
<evidence type="ECO:0000256" key="4">
    <source>
        <dbReference type="ARBA" id="ARBA00023125"/>
    </source>
</evidence>
<dbReference type="SUPFAM" id="SSF46785">
    <property type="entry name" value="Winged helix' DNA-binding domain"/>
    <property type="match status" value="1"/>
</dbReference>
<protein>
    <submittedName>
        <fullName evidence="7">PLP-dependent aminotransferase family protein</fullName>
    </submittedName>
</protein>
<name>A0ABT1T9W6_9SPHI</name>
<dbReference type="Gene3D" id="3.40.640.10">
    <property type="entry name" value="Type I PLP-dependent aspartate aminotransferase-like (Major domain)"/>
    <property type="match status" value="1"/>
</dbReference>
<dbReference type="InterPro" id="IPR015424">
    <property type="entry name" value="PyrdxlP-dep_Trfase"/>
</dbReference>
<accession>A0ABT1T9W6</accession>
<keyword evidence="4" id="KW-0238">DNA-binding</keyword>
<dbReference type="InterPro" id="IPR004839">
    <property type="entry name" value="Aminotransferase_I/II_large"/>
</dbReference>
<dbReference type="InterPro" id="IPR036390">
    <property type="entry name" value="WH_DNA-bd_sf"/>
</dbReference>
<evidence type="ECO:0000259" key="6">
    <source>
        <dbReference type="PROSITE" id="PS50949"/>
    </source>
</evidence>
<dbReference type="SMART" id="SM00345">
    <property type="entry name" value="HTH_GNTR"/>
    <property type="match status" value="1"/>
</dbReference>
<dbReference type="EMBL" id="JANHOH010000014">
    <property type="protein sequence ID" value="MCQ6961427.1"/>
    <property type="molecule type" value="Genomic_DNA"/>
</dbReference>
<keyword evidence="8" id="KW-1185">Reference proteome</keyword>
<reference evidence="7 8" key="1">
    <citation type="submission" date="2022-07" db="EMBL/GenBank/DDBJ databases">
        <title>Mucilaginibacter sp. JC4.</title>
        <authorList>
            <person name="Le V."/>
            <person name="Ko S.-R."/>
            <person name="Ahn C.-Y."/>
            <person name="Oh H.-M."/>
        </authorList>
    </citation>
    <scope>NUCLEOTIDE SEQUENCE [LARGE SCALE GENOMIC DNA]</scope>
    <source>
        <strain evidence="7 8">JC4</strain>
    </source>
</reference>
<evidence type="ECO:0000256" key="2">
    <source>
        <dbReference type="ARBA" id="ARBA00022898"/>
    </source>
</evidence>
<dbReference type="RefSeq" id="WP_256541594.1">
    <property type="nucleotide sequence ID" value="NZ_JANHOH010000014.1"/>
</dbReference>
<keyword evidence="3" id="KW-0805">Transcription regulation</keyword>
<dbReference type="InterPro" id="IPR000524">
    <property type="entry name" value="Tscrpt_reg_HTH_GntR"/>
</dbReference>
<dbReference type="InterPro" id="IPR051446">
    <property type="entry name" value="HTH_trans_reg/aminotransferase"/>
</dbReference>
<feature type="domain" description="HTH gntR-type" evidence="6">
    <location>
        <begin position="16"/>
        <end position="84"/>
    </location>
</feature>
<gene>
    <name evidence="7" type="ORF">NPE20_25865</name>
</gene>
<dbReference type="PANTHER" id="PTHR46577:SF1">
    <property type="entry name" value="HTH-TYPE TRANSCRIPTIONAL REGULATORY PROTEIN GABR"/>
    <property type="match status" value="1"/>
</dbReference>
<dbReference type="InterPro" id="IPR036388">
    <property type="entry name" value="WH-like_DNA-bd_sf"/>
</dbReference>
<dbReference type="Pfam" id="PF00155">
    <property type="entry name" value="Aminotran_1_2"/>
    <property type="match status" value="1"/>
</dbReference>
<evidence type="ECO:0000313" key="8">
    <source>
        <dbReference type="Proteomes" id="UP001204376"/>
    </source>
</evidence>
<keyword evidence="7" id="KW-0032">Aminotransferase</keyword>
<organism evidence="7 8">
    <name type="scientific">Mucilaginibacter aquariorum</name>
    <dbReference type="NCBI Taxonomy" id="2967225"/>
    <lineage>
        <taxon>Bacteria</taxon>
        <taxon>Pseudomonadati</taxon>
        <taxon>Bacteroidota</taxon>
        <taxon>Sphingobacteriia</taxon>
        <taxon>Sphingobacteriales</taxon>
        <taxon>Sphingobacteriaceae</taxon>
        <taxon>Mucilaginibacter</taxon>
    </lineage>
</organism>
<dbReference type="SUPFAM" id="SSF53383">
    <property type="entry name" value="PLP-dependent transferases"/>
    <property type="match status" value="1"/>
</dbReference>
<evidence type="ECO:0000256" key="5">
    <source>
        <dbReference type="ARBA" id="ARBA00023163"/>
    </source>
</evidence>
<evidence type="ECO:0000256" key="1">
    <source>
        <dbReference type="ARBA" id="ARBA00005384"/>
    </source>
</evidence>
<dbReference type="CDD" id="cd00609">
    <property type="entry name" value="AAT_like"/>
    <property type="match status" value="1"/>
</dbReference>
<dbReference type="Pfam" id="PF00392">
    <property type="entry name" value="GntR"/>
    <property type="match status" value="1"/>
</dbReference>
<keyword evidence="2" id="KW-0663">Pyridoxal phosphate</keyword>